<organism evidence="1 2">
    <name type="scientific">Almyronema epifaneia S1</name>
    <dbReference type="NCBI Taxonomy" id="2991925"/>
    <lineage>
        <taxon>Bacteria</taxon>
        <taxon>Bacillati</taxon>
        <taxon>Cyanobacteriota</taxon>
        <taxon>Cyanophyceae</taxon>
        <taxon>Nodosilineales</taxon>
        <taxon>Nodosilineaceae</taxon>
        <taxon>Almyronema</taxon>
        <taxon>Almyronema epifaneia</taxon>
    </lineage>
</organism>
<dbReference type="RefSeq" id="WP_377964921.1">
    <property type="nucleotide sequence ID" value="NZ_JBHZOL010000071.1"/>
</dbReference>
<dbReference type="EMBL" id="JBHZOL010000071">
    <property type="protein sequence ID" value="MFE4106816.1"/>
    <property type="molecule type" value="Genomic_DNA"/>
</dbReference>
<gene>
    <name evidence="1" type="ORF">ACFVKH_11045</name>
</gene>
<reference evidence="1 2" key="1">
    <citation type="submission" date="2024-10" db="EMBL/GenBank/DDBJ databases">
        <authorList>
            <person name="Ratan Roy A."/>
            <person name="Morales Sandoval P.H."/>
            <person name="De Los Santos Villalobos S."/>
            <person name="Chakraborty S."/>
            <person name="Mukherjee J."/>
        </authorList>
    </citation>
    <scope>NUCLEOTIDE SEQUENCE [LARGE SCALE GENOMIC DNA]</scope>
    <source>
        <strain evidence="1 2">S1</strain>
    </source>
</reference>
<proteinExistence type="predicted"/>
<accession>A0ABW6IF86</accession>
<name>A0ABW6IF86_9CYAN</name>
<protein>
    <submittedName>
        <fullName evidence="1">Uncharacterized protein</fullName>
    </submittedName>
</protein>
<dbReference type="Proteomes" id="UP001600165">
    <property type="component" value="Unassembled WGS sequence"/>
</dbReference>
<comment type="caution">
    <text evidence="1">The sequence shown here is derived from an EMBL/GenBank/DDBJ whole genome shotgun (WGS) entry which is preliminary data.</text>
</comment>
<evidence type="ECO:0000313" key="1">
    <source>
        <dbReference type="EMBL" id="MFE4106816.1"/>
    </source>
</evidence>
<keyword evidence="2" id="KW-1185">Reference proteome</keyword>
<sequence length="104" mass="11626">MNTLDSEAIPVYALVRATGETVLSFHQPPDFVQSADGRLEAVNESDYESEPRLATSTDLQLVDFLLPEDDGKLLSLADGIYQVRCFRGRTSEGQTTYSIELKRR</sequence>
<evidence type="ECO:0000313" key="2">
    <source>
        <dbReference type="Proteomes" id="UP001600165"/>
    </source>
</evidence>